<evidence type="ECO:0000256" key="2">
    <source>
        <dbReference type="ARBA" id="ARBA00008927"/>
    </source>
</evidence>
<dbReference type="PROSITE" id="PS00178">
    <property type="entry name" value="AA_TRNA_LIGASE_I"/>
    <property type="match status" value="1"/>
</dbReference>
<dbReference type="HAMAP" id="MF_02076">
    <property type="entry name" value="Glu_tRNA_synth_type2"/>
    <property type="match status" value="1"/>
</dbReference>
<keyword evidence="6 12" id="KW-0547">Nucleotide-binding</keyword>
<dbReference type="InterPro" id="IPR014729">
    <property type="entry name" value="Rossmann-like_a/b/a_fold"/>
</dbReference>
<evidence type="ECO:0000256" key="1">
    <source>
        <dbReference type="ARBA" id="ARBA00004496"/>
    </source>
</evidence>
<evidence type="ECO:0000256" key="9">
    <source>
        <dbReference type="ARBA" id="ARBA00023146"/>
    </source>
</evidence>
<evidence type="ECO:0000259" key="13">
    <source>
        <dbReference type="Pfam" id="PF00043"/>
    </source>
</evidence>
<feature type="domain" description="Glutathione S-transferase C-terminal" evidence="13">
    <location>
        <begin position="102"/>
        <end position="159"/>
    </location>
</feature>
<dbReference type="InterPro" id="IPR004046">
    <property type="entry name" value="GST_C"/>
</dbReference>
<evidence type="ECO:0000259" key="15">
    <source>
        <dbReference type="Pfam" id="PF03950"/>
    </source>
</evidence>
<dbReference type="CDD" id="cd10289">
    <property type="entry name" value="GST_C_AaRS_like"/>
    <property type="match status" value="1"/>
</dbReference>
<dbReference type="InterPro" id="IPR020056">
    <property type="entry name" value="Rbsml_bL25/Gln-tRNA_synth_N"/>
</dbReference>
<dbReference type="Pfam" id="PF00043">
    <property type="entry name" value="GST_C"/>
    <property type="match status" value="1"/>
</dbReference>
<dbReference type="InterPro" id="IPR004526">
    <property type="entry name" value="Glu-tRNA-synth_arc/euk"/>
</dbReference>
<dbReference type="GO" id="GO:0005524">
    <property type="term" value="F:ATP binding"/>
    <property type="evidence" value="ECO:0007669"/>
    <property type="project" value="UniProtKB-KW"/>
</dbReference>
<evidence type="ECO:0000259" key="14">
    <source>
        <dbReference type="Pfam" id="PF00749"/>
    </source>
</evidence>
<dbReference type="GO" id="GO:0048608">
    <property type="term" value="P:reproductive structure development"/>
    <property type="evidence" value="ECO:0007669"/>
    <property type="project" value="UniProtKB-ARBA"/>
</dbReference>
<dbReference type="SUPFAM" id="SSF47616">
    <property type="entry name" value="GST C-terminal domain-like"/>
    <property type="match status" value="1"/>
</dbReference>
<comment type="similarity">
    <text evidence="2">Belongs to the class-I aminoacyl-tRNA synthetase family. Glutamate--tRNA ligase type 2 subfamily.</text>
</comment>
<dbReference type="STRING" id="564608.C1MKJ2"/>
<dbReference type="EC" id="6.1.1.17" evidence="3"/>
<evidence type="ECO:0000256" key="10">
    <source>
        <dbReference type="ARBA" id="ARBA00030865"/>
    </source>
</evidence>
<proteinExistence type="inferred from homology"/>
<feature type="domain" description="Glutamyl/glutaminyl-tRNA synthetase class Ib anti-codon binding" evidence="15">
    <location>
        <begin position="517"/>
        <end position="609"/>
    </location>
</feature>
<keyword evidence="5 12" id="KW-0436">Ligase</keyword>
<dbReference type="InterPro" id="IPR020058">
    <property type="entry name" value="Glu/Gln-tRNA-synth_Ib_cat-dom"/>
</dbReference>
<dbReference type="AlphaFoldDB" id="C1MKJ2"/>
<gene>
    <name evidence="17" type="primary">GLURS1</name>
    <name evidence="17" type="ORF">MICPUCDRAFT_64448</name>
</gene>
<keyword evidence="9 12" id="KW-0030">Aminoacyl-tRNA synthetase</keyword>
<dbReference type="InterPro" id="IPR001412">
    <property type="entry name" value="aa-tRNA-synth_I_CS"/>
</dbReference>
<organism evidence="18">
    <name type="scientific">Micromonas pusilla (strain CCMP1545)</name>
    <name type="common">Picoplanktonic green alga</name>
    <dbReference type="NCBI Taxonomy" id="564608"/>
    <lineage>
        <taxon>Eukaryota</taxon>
        <taxon>Viridiplantae</taxon>
        <taxon>Chlorophyta</taxon>
        <taxon>Mamiellophyceae</taxon>
        <taxon>Mamiellales</taxon>
        <taxon>Mamiellaceae</taxon>
        <taxon>Micromonas</taxon>
    </lineage>
</organism>
<reference evidence="17 18" key="1">
    <citation type="journal article" date="2009" name="Science">
        <title>Green evolution and dynamic adaptations revealed by genomes of the marine picoeukaryotes Micromonas.</title>
        <authorList>
            <person name="Worden A.Z."/>
            <person name="Lee J.H."/>
            <person name="Mock T."/>
            <person name="Rouze P."/>
            <person name="Simmons M.P."/>
            <person name="Aerts A.L."/>
            <person name="Allen A.E."/>
            <person name="Cuvelier M.L."/>
            <person name="Derelle E."/>
            <person name="Everett M.V."/>
            <person name="Foulon E."/>
            <person name="Grimwood J."/>
            <person name="Gundlach H."/>
            <person name="Henrissat B."/>
            <person name="Napoli C."/>
            <person name="McDonald S.M."/>
            <person name="Parker M.S."/>
            <person name="Rombauts S."/>
            <person name="Salamov A."/>
            <person name="Von Dassow P."/>
            <person name="Badger J.H."/>
            <person name="Coutinho P.M."/>
            <person name="Demir E."/>
            <person name="Dubchak I."/>
            <person name="Gentemann C."/>
            <person name="Eikrem W."/>
            <person name="Gready J.E."/>
            <person name="John U."/>
            <person name="Lanier W."/>
            <person name="Lindquist E.A."/>
            <person name="Lucas S."/>
            <person name="Mayer K.F."/>
            <person name="Moreau H."/>
            <person name="Not F."/>
            <person name="Otillar R."/>
            <person name="Panaud O."/>
            <person name="Pangilinan J."/>
            <person name="Paulsen I."/>
            <person name="Piegu B."/>
            <person name="Poliakov A."/>
            <person name="Robbens S."/>
            <person name="Schmutz J."/>
            <person name="Toulza E."/>
            <person name="Wyss T."/>
            <person name="Zelensky A."/>
            <person name="Zhou K."/>
            <person name="Armbrust E.V."/>
            <person name="Bhattacharya D."/>
            <person name="Goodenough U.W."/>
            <person name="Van de Peer Y."/>
            <person name="Grigoriev I.V."/>
        </authorList>
    </citation>
    <scope>NUCLEOTIDE SEQUENCE [LARGE SCALE GENOMIC DNA]</scope>
    <source>
        <strain evidence="17 18">CCMP1545</strain>
    </source>
</reference>
<evidence type="ECO:0000256" key="7">
    <source>
        <dbReference type="ARBA" id="ARBA00022840"/>
    </source>
</evidence>
<dbReference type="GO" id="GO:0006424">
    <property type="term" value="P:glutamyl-tRNA aminoacylation"/>
    <property type="evidence" value="ECO:0007669"/>
    <property type="project" value="InterPro"/>
</dbReference>
<keyword evidence="4" id="KW-0963">Cytoplasm</keyword>
<dbReference type="PANTHER" id="PTHR43097">
    <property type="entry name" value="GLUTAMINE-TRNA LIGASE"/>
    <property type="match status" value="1"/>
</dbReference>
<evidence type="ECO:0000256" key="4">
    <source>
        <dbReference type="ARBA" id="ARBA00022490"/>
    </source>
</evidence>
<evidence type="ECO:0000256" key="11">
    <source>
        <dbReference type="ARBA" id="ARBA00048351"/>
    </source>
</evidence>
<protein>
    <recommendedName>
        <fullName evidence="3">glutamate--tRNA ligase</fullName>
        <ecNumber evidence="3">6.1.1.17</ecNumber>
    </recommendedName>
    <alternativeName>
        <fullName evidence="10">Glutamyl-tRNA synthetase</fullName>
    </alternativeName>
</protein>
<dbReference type="InterPro" id="IPR036282">
    <property type="entry name" value="Glutathione-S-Trfase_C_sf"/>
</dbReference>
<comment type="subcellular location">
    <subcellularLocation>
        <location evidence="1">Cytoplasm</location>
    </subcellularLocation>
</comment>
<evidence type="ECO:0000256" key="6">
    <source>
        <dbReference type="ARBA" id="ARBA00022741"/>
    </source>
</evidence>
<dbReference type="Pfam" id="PF20974">
    <property type="entry name" value="tRNA-synt_1c_C2"/>
    <property type="match status" value="1"/>
</dbReference>
<evidence type="ECO:0000259" key="16">
    <source>
        <dbReference type="Pfam" id="PF20974"/>
    </source>
</evidence>
<dbReference type="GeneID" id="9681505"/>
<dbReference type="SUPFAM" id="SSF52374">
    <property type="entry name" value="Nucleotidylyl transferase"/>
    <property type="match status" value="1"/>
</dbReference>
<dbReference type="InterPro" id="IPR000924">
    <property type="entry name" value="Glu/Gln-tRNA-synth"/>
</dbReference>
<dbReference type="InterPro" id="IPR050132">
    <property type="entry name" value="Gln/Glu-tRNA_Ligase"/>
</dbReference>
<evidence type="ECO:0000256" key="12">
    <source>
        <dbReference type="RuleBase" id="RU363037"/>
    </source>
</evidence>
<dbReference type="Pfam" id="PF00749">
    <property type="entry name" value="tRNA-synt_1c"/>
    <property type="match status" value="1"/>
</dbReference>
<evidence type="ECO:0000256" key="8">
    <source>
        <dbReference type="ARBA" id="ARBA00022917"/>
    </source>
</evidence>
<evidence type="ECO:0000313" key="18">
    <source>
        <dbReference type="Proteomes" id="UP000001876"/>
    </source>
</evidence>
<dbReference type="eggNOG" id="KOG1147">
    <property type="taxonomic scope" value="Eukaryota"/>
</dbReference>
<dbReference type="GO" id="GO:0004818">
    <property type="term" value="F:glutamate-tRNA ligase activity"/>
    <property type="evidence" value="ECO:0007669"/>
    <property type="project" value="UniProtKB-EC"/>
</dbReference>
<dbReference type="Proteomes" id="UP000001876">
    <property type="component" value="Unassembled WGS sequence"/>
</dbReference>
<dbReference type="Gene3D" id="3.40.50.620">
    <property type="entry name" value="HUPs"/>
    <property type="match status" value="1"/>
</dbReference>
<dbReference type="OrthoDB" id="10250478at2759"/>
<keyword evidence="18" id="KW-1185">Reference proteome</keyword>
<dbReference type="GO" id="GO:0009791">
    <property type="term" value="P:post-embryonic development"/>
    <property type="evidence" value="ECO:0007669"/>
    <property type="project" value="UniProtKB-ARBA"/>
</dbReference>
<dbReference type="FunFam" id="3.40.50.620:FF:000070">
    <property type="entry name" value="Bifunctional glutamate/proline--tRNA ligase"/>
    <property type="match status" value="1"/>
</dbReference>
<dbReference type="PRINTS" id="PR00987">
    <property type="entry name" value="TRNASYNTHGLU"/>
</dbReference>
<keyword evidence="7 12" id="KW-0067">ATP-binding</keyword>
<evidence type="ECO:0000256" key="3">
    <source>
        <dbReference type="ARBA" id="ARBA00012835"/>
    </source>
</evidence>
<dbReference type="InterPro" id="IPR011035">
    <property type="entry name" value="Ribosomal_bL25/Gln-tRNA_synth"/>
</dbReference>
<keyword evidence="8 12" id="KW-0648">Protein biosynthesis</keyword>
<dbReference type="InterPro" id="IPR020059">
    <property type="entry name" value="Glu/Gln-tRNA-synth_Ib_codon-bd"/>
</dbReference>
<dbReference type="GO" id="GO:0005829">
    <property type="term" value="C:cytosol"/>
    <property type="evidence" value="ECO:0007669"/>
    <property type="project" value="TreeGrafter"/>
</dbReference>
<dbReference type="Gene3D" id="1.20.1050.130">
    <property type="match status" value="1"/>
</dbReference>
<dbReference type="EMBL" id="GG663736">
    <property type="protein sequence ID" value="EEH59770.1"/>
    <property type="molecule type" value="Genomic_DNA"/>
</dbReference>
<dbReference type="RefSeq" id="XP_003056394.1">
    <property type="nucleotide sequence ID" value="XM_003056348.1"/>
</dbReference>
<feature type="domain" description="Glutamyl/glutaminyl-tRNA synthetase class Ib catalytic" evidence="14">
    <location>
        <begin position="211"/>
        <end position="513"/>
    </location>
</feature>
<dbReference type="Pfam" id="PF03950">
    <property type="entry name" value="tRNA-synt_1c_C"/>
    <property type="match status" value="1"/>
</dbReference>
<feature type="domain" description="tRNA synthetases class I (E and Q) anti-codon binding" evidence="16">
    <location>
        <begin position="622"/>
        <end position="695"/>
    </location>
</feature>
<dbReference type="InterPro" id="IPR049437">
    <property type="entry name" value="tRNA-synt_1c_C2"/>
</dbReference>
<dbReference type="NCBIfam" id="TIGR00463">
    <property type="entry name" value="gltX_arch"/>
    <property type="match status" value="1"/>
</dbReference>
<dbReference type="OMA" id="CPVVDSH"/>
<evidence type="ECO:0000256" key="5">
    <source>
        <dbReference type="ARBA" id="ARBA00022598"/>
    </source>
</evidence>
<dbReference type="PANTHER" id="PTHR43097:SF5">
    <property type="entry name" value="GLUTAMATE--TRNA LIGASE"/>
    <property type="match status" value="1"/>
</dbReference>
<dbReference type="GO" id="GO:0017102">
    <property type="term" value="C:methionyl glutamyl tRNA synthetase complex"/>
    <property type="evidence" value="ECO:0007669"/>
    <property type="project" value="TreeGrafter"/>
</dbReference>
<name>C1MKJ2_MICPC</name>
<dbReference type="KEGG" id="mpp:MICPUCDRAFT_64448"/>
<dbReference type="FunFam" id="2.40.240.10:FF:000004">
    <property type="entry name" value="Glutamyl-tRNA synthetase, cytoplasmic"/>
    <property type="match status" value="1"/>
</dbReference>
<accession>C1MKJ2</accession>
<dbReference type="SUPFAM" id="SSF50715">
    <property type="entry name" value="Ribosomal protein L25-like"/>
    <property type="match status" value="1"/>
</dbReference>
<dbReference type="Gene3D" id="2.40.240.10">
    <property type="entry name" value="Ribosomal Protein L25, Chain P"/>
    <property type="match status" value="1"/>
</dbReference>
<evidence type="ECO:0000313" key="17">
    <source>
        <dbReference type="EMBL" id="EEH59770.1"/>
    </source>
</evidence>
<sequence length="724" mass="81224">MLHSPTLLYSSESTPLVVLAAAQIGGVSLTTFPDKGISGDVEPTLLLEDGTKIAGTSSLLRFIARASANACGLYAGDIMSSTMVDFWIDQASAAVRGGSFQEICERVAAYLSSHTYLVGCTLTIADLAFFHQLLNSRQWEAIKTRPSLGHLLRWFNSCMMNGTLRDVATAHGASFFLTLKTLRFQGIIESCVSTSGGSFKINLDNATEGCVVTRFPPEPSGYLHIGHAKAALLNQYFARLYKGKLIIRFDDTNPSKERDEFVENILQDCETLGLKPDAVTYTSDSFSQILEMGSKLIREGNMYIDDTPLDLMRHERINRIESAARGNTVEDNLRLWGDMIAGNEKGLECAARFRMDMQSDNGSLRDPVAFRCNLSPHHRTGTTHKVYPTYDCACPFVDALEGVTHALRTSEYRDREDQYHWVQNMMGLRKVHIWDYSRLNFVYTTLSKRKLQWFVDHGYAESWNDPRFPTVQGLKRRGLQIEALKEFILMQGASRNVNLMEWEKLWTLNKRIIDPVCPRHTAVEDEGRVAVTLLNGPVNTESVSVPRNKKYPSAGTKVSSRMSRIWLDLADAELLEEGVEVTLMDWGNCIIKKIFKDGPSGATVSMEAELNLKGCVKSTKMKLTWLPNMNELVPLKLLDFDYLITKKKVEEEDNLADVVNKQSKVEIRAHGDADLGKLRKGDVLQLERKGYYVVDAGFEPGVQPMVLLCIPDGRTRSWGVSRNK</sequence>
<comment type="catalytic activity">
    <reaction evidence="11">
        <text>tRNA(Glu) + L-glutamate + ATP = L-glutamyl-tRNA(Glu) + AMP + diphosphate</text>
        <dbReference type="Rhea" id="RHEA:23540"/>
        <dbReference type="Rhea" id="RHEA-COMP:9663"/>
        <dbReference type="Rhea" id="RHEA-COMP:9680"/>
        <dbReference type="ChEBI" id="CHEBI:29985"/>
        <dbReference type="ChEBI" id="CHEBI:30616"/>
        <dbReference type="ChEBI" id="CHEBI:33019"/>
        <dbReference type="ChEBI" id="CHEBI:78442"/>
        <dbReference type="ChEBI" id="CHEBI:78520"/>
        <dbReference type="ChEBI" id="CHEBI:456215"/>
        <dbReference type="EC" id="6.1.1.17"/>
    </reaction>
</comment>